<organism evidence="4 5">
    <name type="scientific">Streptomyces longisporus</name>
    <dbReference type="NCBI Taxonomy" id="1948"/>
    <lineage>
        <taxon>Bacteria</taxon>
        <taxon>Bacillati</taxon>
        <taxon>Actinomycetota</taxon>
        <taxon>Actinomycetes</taxon>
        <taxon>Kitasatosporales</taxon>
        <taxon>Streptomycetaceae</taxon>
        <taxon>Streptomyces</taxon>
    </lineage>
</organism>
<feature type="region of interest" description="Disordered" evidence="2">
    <location>
        <begin position="90"/>
        <end position="111"/>
    </location>
</feature>
<dbReference type="Gene3D" id="3.40.50.300">
    <property type="entry name" value="P-loop containing nucleotide triphosphate hydrolases"/>
    <property type="match status" value="1"/>
</dbReference>
<dbReference type="SUPFAM" id="SSF52540">
    <property type="entry name" value="P-loop containing nucleoside triphosphate hydrolases"/>
    <property type="match status" value="1"/>
</dbReference>
<keyword evidence="5" id="KW-1185">Reference proteome</keyword>
<evidence type="ECO:0000256" key="1">
    <source>
        <dbReference type="ARBA" id="ARBA00022448"/>
    </source>
</evidence>
<name>A0ABP5ZHZ8_STRLO</name>
<dbReference type="Proteomes" id="UP001501777">
    <property type="component" value="Unassembled WGS sequence"/>
</dbReference>
<dbReference type="InterPro" id="IPR027417">
    <property type="entry name" value="P-loop_NTPase"/>
</dbReference>
<dbReference type="PANTHER" id="PTHR42781">
    <property type="entry name" value="SPERMIDINE/PUTRESCINE IMPORT ATP-BINDING PROTEIN POTA"/>
    <property type="match status" value="1"/>
</dbReference>
<reference evidence="5" key="1">
    <citation type="journal article" date="2019" name="Int. J. Syst. Evol. Microbiol.">
        <title>The Global Catalogue of Microorganisms (GCM) 10K type strain sequencing project: providing services to taxonomists for standard genome sequencing and annotation.</title>
        <authorList>
            <consortium name="The Broad Institute Genomics Platform"/>
            <consortium name="The Broad Institute Genome Sequencing Center for Infectious Disease"/>
            <person name="Wu L."/>
            <person name="Ma J."/>
        </authorList>
    </citation>
    <scope>NUCLEOTIDE SEQUENCE [LARGE SCALE GENOMIC DNA]</scope>
    <source>
        <strain evidence="5">JCM 4395</strain>
    </source>
</reference>
<comment type="caution">
    <text evidence="4">The sequence shown here is derived from an EMBL/GenBank/DDBJ whole genome shotgun (WGS) entry which is preliminary data.</text>
</comment>
<proteinExistence type="predicted"/>
<feature type="domain" description="ABC transporter" evidence="3">
    <location>
        <begin position="19"/>
        <end position="79"/>
    </location>
</feature>
<evidence type="ECO:0000259" key="3">
    <source>
        <dbReference type="Pfam" id="PF00005"/>
    </source>
</evidence>
<dbReference type="InterPro" id="IPR050093">
    <property type="entry name" value="ABC_SmlMolc_Importer"/>
</dbReference>
<evidence type="ECO:0000313" key="5">
    <source>
        <dbReference type="Proteomes" id="UP001501777"/>
    </source>
</evidence>
<protein>
    <recommendedName>
        <fullName evidence="3">ABC transporter domain-containing protein</fullName>
    </recommendedName>
</protein>
<keyword evidence="1" id="KW-0813">Transport</keyword>
<dbReference type="EMBL" id="BAAASG010000010">
    <property type="protein sequence ID" value="GAA2497866.1"/>
    <property type="molecule type" value="Genomic_DNA"/>
</dbReference>
<gene>
    <name evidence="4" type="ORF">GCM10010276_43850</name>
</gene>
<accession>A0ABP5ZHZ8</accession>
<evidence type="ECO:0000313" key="4">
    <source>
        <dbReference type="EMBL" id="GAA2497866.1"/>
    </source>
</evidence>
<sequence length="130" mass="13900">MIQFDAVHKRFPNDTTAVHDLSLEMTEGGVTVRVGSSGCGKTTTLRMVNRMVEPTSGTIRVGGRDVTRQDAAELLETVGLAVDAGKRYPHRLSGGRQLGVPPGPQGTGGAWAWPAPRRVRQAARTRPING</sequence>
<evidence type="ECO:0000256" key="2">
    <source>
        <dbReference type="SAM" id="MobiDB-lite"/>
    </source>
</evidence>
<dbReference type="PANTHER" id="PTHR42781:SF4">
    <property type="entry name" value="SPERMIDINE_PUTRESCINE IMPORT ATP-BINDING PROTEIN POTA"/>
    <property type="match status" value="1"/>
</dbReference>
<dbReference type="InterPro" id="IPR003439">
    <property type="entry name" value="ABC_transporter-like_ATP-bd"/>
</dbReference>
<dbReference type="Pfam" id="PF00005">
    <property type="entry name" value="ABC_tran"/>
    <property type="match status" value="1"/>
</dbReference>